<dbReference type="Proteomes" id="UP001190640">
    <property type="component" value="Chromosome 2"/>
</dbReference>
<dbReference type="Gene3D" id="2.60.40.1180">
    <property type="entry name" value="Golgi alpha-mannosidase II"/>
    <property type="match status" value="2"/>
</dbReference>
<dbReference type="SUPFAM" id="SSF74650">
    <property type="entry name" value="Galactose mutarotase-like"/>
    <property type="match status" value="1"/>
</dbReference>
<dbReference type="InterPro" id="IPR025887">
    <property type="entry name" value="Glyco_hydro_31_N_dom"/>
</dbReference>
<dbReference type="InterPro" id="IPR000322">
    <property type="entry name" value="Glyco_hydro_31_TIM"/>
</dbReference>
<dbReference type="GO" id="GO:0004558">
    <property type="term" value="F:alpha-1,4-glucosidase activity"/>
    <property type="evidence" value="ECO:0007669"/>
    <property type="project" value="TreeGrafter"/>
</dbReference>
<dbReference type="InterPro" id="IPR017853">
    <property type="entry name" value="GH"/>
</dbReference>
<dbReference type="GO" id="GO:0006491">
    <property type="term" value="P:N-glycan processing"/>
    <property type="evidence" value="ECO:0007669"/>
    <property type="project" value="TreeGrafter"/>
</dbReference>
<evidence type="ECO:0000256" key="2">
    <source>
        <dbReference type="ARBA" id="ARBA00022801"/>
    </source>
</evidence>
<keyword evidence="8" id="KW-1185">Reference proteome</keyword>
<dbReference type="SUPFAM" id="SSF51445">
    <property type="entry name" value="(Trans)glycosidases"/>
    <property type="match status" value="1"/>
</dbReference>
<protein>
    <submittedName>
        <fullName evidence="9">Neutral alpha-glucosidase C isoform X1</fullName>
    </submittedName>
</protein>
<evidence type="ECO:0000313" key="9">
    <source>
        <dbReference type="RefSeq" id="XP_054826886.1"/>
    </source>
</evidence>
<reference evidence="9" key="1">
    <citation type="submission" date="2025-08" db="UniProtKB">
        <authorList>
            <consortium name="RefSeq"/>
        </authorList>
    </citation>
    <scope>IDENTIFICATION</scope>
    <source>
        <tissue evidence="9">Blood</tissue>
    </source>
</reference>
<dbReference type="KEGG" id="emc:129323997"/>
<dbReference type="Pfam" id="PF21365">
    <property type="entry name" value="Glyco_hydro_31_3rd"/>
    <property type="match status" value="1"/>
</dbReference>
<evidence type="ECO:0000259" key="7">
    <source>
        <dbReference type="Pfam" id="PF21365"/>
    </source>
</evidence>
<keyword evidence="2 4" id="KW-0378">Hydrolase</keyword>
<comment type="similarity">
    <text evidence="1 4">Belongs to the glycosyl hydrolase 31 family.</text>
</comment>
<organism evidence="8 9">
    <name type="scientific">Eublepharis macularius</name>
    <name type="common">Leopard gecko</name>
    <name type="synonym">Cyrtodactylus macularius</name>
    <dbReference type="NCBI Taxonomy" id="481883"/>
    <lineage>
        <taxon>Eukaryota</taxon>
        <taxon>Metazoa</taxon>
        <taxon>Chordata</taxon>
        <taxon>Craniata</taxon>
        <taxon>Vertebrata</taxon>
        <taxon>Euteleostomi</taxon>
        <taxon>Lepidosauria</taxon>
        <taxon>Squamata</taxon>
        <taxon>Bifurcata</taxon>
        <taxon>Gekkota</taxon>
        <taxon>Eublepharidae</taxon>
        <taxon>Eublepharinae</taxon>
        <taxon>Eublepharis</taxon>
    </lineage>
</organism>
<evidence type="ECO:0000313" key="8">
    <source>
        <dbReference type="Proteomes" id="UP001190640"/>
    </source>
</evidence>
<dbReference type="FunFam" id="3.20.20.80:FF:000046">
    <property type="entry name" value="Glucosidase alpha, neutral C"/>
    <property type="match status" value="1"/>
</dbReference>
<dbReference type="Pfam" id="PF13802">
    <property type="entry name" value="Gal_mutarotas_2"/>
    <property type="match status" value="1"/>
</dbReference>
<dbReference type="FunFam" id="3.20.20.80:FF:000039">
    <property type="entry name" value="Glucosidase, alpha neutral C"/>
    <property type="match status" value="1"/>
</dbReference>
<feature type="domain" description="Glycoside hydrolase family 31 N-terminal" evidence="6">
    <location>
        <begin position="73"/>
        <end position="291"/>
    </location>
</feature>
<dbReference type="Gene3D" id="3.20.20.80">
    <property type="entry name" value="Glycosidases"/>
    <property type="match status" value="1"/>
</dbReference>
<evidence type="ECO:0000259" key="6">
    <source>
        <dbReference type="Pfam" id="PF13802"/>
    </source>
</evidence>
<evidence type="ECO:0000256" key="4">
    <source>
        <dbReference type="RuleBase" id="RU361185"/>
    </source>
</evidence>
<dbReference type="PROSITE" id="PS00129">
    <property type="entry name" value="GLYCOSYL_HYDROL_F31_1"/>
    <property type="match status" value="1"/>
</dbReference>
<name>A0AA97IWJ1_EUBMA</name>
<evidence type="ECO:0000256" key="1">
    <source>
        <dbReference type="ARBA" id="ARBA00007806"/>
    </source>
</evidence>
<dbReference type="RefSeq" id="XP_054826886.1">
    <property type="nucleotide sequence ID" value="XM_054970911.1"/>
</dbReference>
<proteinExistence type="inferred from homology"/>
<dbReference type="InterPro" id="IPR013780">
    <property type="entry name" value="Glyco_hydro_b"/>
</dbReference>
<dbReference type="GO" id="GO:0030246">
    <property type="term" value="F:carbohydrate binding"/>
    <property type="evidence" value="ECO:0007669"/>
    <property type="project" value="InterPro"/>
</dbReference>
<dbReference type="GO" id="GO:0005975">
    <property type="term" value="P:carbohydrate metabolic process"/>
    <property type="evidence" value="ECO:0007669"/>
    <property type="project" value="InterPro"/>
</dbReference>
<dbReference type="CTD" id="2595"/>
<dbReference type="Pfam" id="PF01055">
    <property type="entry name" value="Glyco_hydro_31_2nd"/>
    <property type="match status" value="1"/>
</dbReference>
<dbReference type="InterPro" id="IPR011013">
    <property type="entry name" value="Gal_mutarotase_sf_dom"/>
</dbReference>
<dbReference type="AlphaFoldDB" id="A0AA97IWJ1"/>
<accession>A0AA97IWJ1</accession>
<dbReference type="PANTHER" id="PTHR22762:SF60">
    <property type="entry name" value="NEUTRAL ALPHA-GLUCOSIDASE C"/>
    <property type="match status" value="1"/>
</dbReference>
<gene>
    <name evidence="9" type="primary">GANC</name>
</gene>
<feature type="domain" description="Glycosyl hydrolase family 31 C-terminal" evidence="7">
    <location>
        <begin position="703"/>
        <end position="790"/>
    </location>
</feature>
<dbReference type="Gene3D" id="2.60.40.1760">
    <property type="entry name" value="glycosyl hydrolase (family 31)"/>
    <property type="match status" value="1"/>
</dbReference>
<evidence type="ECO:0000259" key="5">
    <source>
        <dbReference type="Pfam" id="PF01055"/>
    </source>
</evidence>
<dbReference type="CDD" id="cd06603">
    <property type="entry name" value="GH31_GANC_GANAB_alpha"/>
    <property type="match status" value="1"/>
</dbReference>
<keyword evidence="3 4" id="KW-0326">Glycosidase</keyword>
<dbReference type="FunFam" id="2.60.40.1180:FF:000023">
    <property type="entry name" value="neutral alpha-glucosidase AB isoform X2"/>
    <property type="match status" value="1"/>
</dbReference>
<dbReference type="CDD" id="cd14752">
    <property type="entry name" value="GH31_N"/>
    <property type="match status" value="1"/>
</dbReference>
<sequence>MESSVEEEISVEDEAVDKSSFKRCNQIDFYRRQKRLCPGKSSYRAFMDTVELSNRSVKFQIINEECKVPLLVELYEIEGNIFRLQVNEIAPLKPRYQVSDVLIKEPASLRLTILQKDASELVLACSNEDQQLHITANPFQMQLVSKDEIVLSMNTNDLLYFEHLQHPPQIRKSTLQEKADGSADSFKGYQEDLGLWEDKFGSFLDIKASGPSSVGLDFSLHGYEHVYGIPQHAEPLLLKNTSDDDVYRLYNLDVFGYKIHSKMGIYGSVPLLLAHKPGRTIAVFWLNSSETLLEIATKAAVEEQSSSALFTSTAELSRTPDLSKQRVLPQTDVRWMSESGIIDTFILMGPHPFDVFKQYAQLTGTQSLPPLFSLGYHQCRWNYEDENDVKEVDAGFDKFNIPYDVIWLDIEHTDGKRYFTWDKKKFCNPDRMQKELMKKKRKLVVIVDPHIKADPQYAIYLQAKEKGYFVKDRTGRDFEGICWPGLSSYLDFTSPDVREWYADQFAFKNYKDSSEILFVWNDMNEPSVFRGIELTMQKDAVHHGGWEHREVHNLYGFYQQMATAEGLIRRNGGLERPFVLTRSFFAGSQRYGAVWTGDNKADWSYLKISIPMLLTISVAGISFCGADVGGFIGNPDPELLVRWYQVGALQPFFRGHANRNTRRREPWLFGKENTKIIREAIKERYSLLPYLYSLFYRVHIAAEPVMRPVWVEFPKELKTFSIEDEYMLGNALLVYPVTEPKATTVSVFLPGSQEIWYDFRRFIQLEGQGTLKIPVTLNSIPVIQRGGTVIPLKTSVEKSTEWMADVPYELHAALDYKEYATGELYLDDGHSFRYLHEKQFLLRKFTFHENVFSSRCADENGQFHSKCVVEQILILGLKKQPSSVIARIHDKKVKAVAFTYDAKSSVLTLKKLSLNVSIDWDIEIKVRS</sequence>
<dbReference type="SUPFAM" id="SSF51011">
    <property type="entry name" value="Glycosyl hydrolase domain"/>
    <property type="match status" value="1"/>
</dbReference>
<dbReference type="InterPro" id="IPR048395">
    <property type="entry name" value="Glyco_hydro_31_C"/>
</dbReference>
<feature type="domain" description="Glycoside hydrolase family 31 TIM barrel" evidence="5">
    <location>
        <begin position="367"/>
        <end position="694"/>
    </location>
</feature>
<dbReference type="PANTHER" id="PTHR22762">
    <property type="entry name" value="ALPHA-GLUCOSIDASE"/>
    <property type="match status" value="1"/>
</dbReference>
<dbReference type="GeneID" id="129323997"/>
<evidence type="ECO:0000256" key="3">
    <source>
        <dbReference type="ARBA" id="ARBA00023295"/>
    </source>
</evidence>
<dbReference type="InterPro" id="IPR030458">
    <property type="entry name" value="Glyco_hydro_31_AS"/>
</dbReference>